<dbReference type="InterPro" id="IPR000618">
    <property type="entry name" value="Insect_cuticle"/>
</dbReference>
<feature type="region of interest" description="Disordered" evidence="3">
    <location>
        <begin position="469"/>
        <end position="492"/>
    </location>
</feature>
<evidence type="ECO:0000256" key="3">
    <source>
        <dbReference type="SAM" id="MobiDB-lite"/>
    </source>
</evidence>
<dbReference type="AlphaFoldDB" id="A0A7R9I234"/>
<dbReference type="GO" id="GO:0062129">
    <property type="term" value="C:chitin-based extracellular matrix"/>
    <property type="evidence" value="ECO:0007669"/>
    <property type="project" value="TreeGrafter"/>
</dbReference>
<organism evidence="4">
    <name type="scientific">Timema bartmani</name>
    <dbReference type="NCBI Taxonomy" id="61472"/>
    <lineage>
        <taxon>Eukaryota</taxon>
        <taxon>Metazoa</taxon>
        <taxon>Ecdysozoa</taxon>
        <taxon>Arthropoda</taxon>
        <taxon>Hexapoda</taxon>
        <taxon>Insecta</taxon>
        <taxon>Pterygota</taxon>
        <taxon>Neoptera</taxon>
        <taxon>Polyneoptera</taxon>
        <taxon>Phasmatodea</taxon>
        <taxon>Timematodea</taxon>
        <taxon>Timematoidea</taxon>
        <taxon>Timematidae</taxon>
        <taxon>Timema</taxon>
    </lineage>
</organism>
<dbReference type="EMBL" id="OD566833">
    <property type="protein sequence ID" value="CAD7444742.1"/>
    <property type="molecule type" value="Genomic_DNA"/>
</dbReference>
<evidence type="ECO:0000313" key="4">
    <source>
        <dbReference type="EMBL" id="CAD7444742.1"/>
    </source>
</evidence>
<protein>
    <submittedName>
        <fullName evidence="4">Uncharacterized protein</fullName>
    </submittedName>
</protein>
<accession>A0A7R9I234</accession>
<feature type="compositionally biased region" description="Polar residues" evidence="3">
    <location>
        <begin position="298"/>
        <end position="315"/>
    </location>
</feature>
<dbReference type="PROSITE" id="PS51155">
    <property type="entry name" value="CHIT_BIND_RR_2"/>
    <property type="match status" value="2"/>
</dbReference>
<feature type="region of interest" description="Disordered" evidence="3">
    <location>
        <begin position="292"/>
        <end position="315"/>
    </location>
</feature>
<dbReference type="Pfam" id="PF00379">
    <property type="entry name" value="Chitin_bind_4"/>
    <property type="match status" value="2"/>
</dbReference>
<sequence length="695" mass="76540">MVQHLNLNVKMRGEVGGDIMYFNVRRDCLYKALCGICLRICCVVFGKVLLTTVNTETHWPLRNRKTMAWGIKVRLQHSGFLSSNVDINQAPPTKWYEAEFVQPHCYRGQLAKRSAGIIDNDAARSNLSLVPGERSISTHFSPNQDSHLDLPVLSSLSQHETSALANYATDMGHDEGFSTKSEENNLHYDGMEKDVELVAVFALSILVKFAVSVDSDGFTDEKRPYEFGFNIEGQQHRHEKKDDKGIIMGEFGFITADGIYHVTVYATDENGDFKIISMKNIRVSPPLDGSAPYKPSLNLASTSRPTSSQPINTTPQVAKTTVKVQLGCSGCEVPITTPKNVISPQKLEQNDKISTTFSQLGKNPFQNTEDKRQEQKPIYDLGVTTGLITGPNSPLVSNNNLPVRQIGLTGELTPLSPSNGPQTVLISGNELSSQKPENEGLHINTVNTFPSSPKIPLFSKQPLTLGIQSNNPSTGSVSNEGENYTNKGVNSPKESLLNTFGINKEPSSNLTPSQLENIPPFQTIGVSENNSNRLPGTSITGSPLFTNMPGSLPPFSQDNRNIFSNNQQQKPNVNLEKLSGVVPFKNPGIVGVEKEGLPPGITKSDIMELLYKFNYTVGFHGHHEDGYRNGDKIGGYFANARDGVGINVNYLANEFGYQPNITLVDLGLQSPYTPKEDTEKSFGLKGYEFKWFYRK</sequence>
<dbReference type="InterPro" id="IPR031311">
    <property type="entry name" value="CHIT_BIND_RR_consensus"/>
</dbReference>
<evidence type="ECO:0000256" key="2">
    <source>
        <dbReference type="PROSITE-ProRule" id="PRU00497"/>
    </source>
</evidence>
<dbReference type="PROSITE" id="PS00233">
    <property type="entry name" value="CHIT_BIND_RR_1"/>
    <property type="match status" value="1"/>
</dbReference>
<proteinExistence type="predicted"/>
<dbReference type="InterPro" id="IPR050468">
    <property type="entry name" value="Cuticle_Struct_Prot"/>
</dbReference>
<evidence type="ECO:0000256" key="1">
    <source>
        <dbReference type="ARBA" id="ARBA00022460"/>
    </source>
</evidence>
<keyword evidence="1 2" id="KW-0193">Cuticle</keyword>
<name>A0A7R9I234_9NEOP</name>
<dbReference type="GO" id="GO:0008010">
    <property type="term" value="F:structural constituent of chitin-based larval cuticle"/>
    <property type="evidence" value="ECO:0007669"/>
    <property type="project" value="TreeGrafter"/>
</dbReference>
<gene>
    <name evidence="4" type="ORF">TBIB3V08_LOCUS7108</name>
</gene>
<dbReference type="PANTHER" id="PTHR10380">
    <property type="entry name" value="CUTICLE PROTEIN"/>
    <property type="match status" value="1"/>
</dbReference>
<reference evidence="4" key="1">
    <citation type="submission" date="2020-11" db="EMBL/GenBank/DDBJ databases">
        <authorList>
            <person name="Tran Van P."/>
        </authorList>
    </citation>
    <scope>NUCLEOTIDE SEQUENCE</scope>
</reference>
<dbReference type="PANTHER" id="PTHR10380:SF119">
    <property type="entry name" value="PROTEIN LETHAL(3)MALIGNANT BLOOD NEOPLASM 1"/>
    <property type="match status" value="1"/>
</dbReference>